<dbReference type="PANTHER" id="PTHR46072:SF10">
    <property type="entry name" value="ACETAMIDASE"/>
    <property type="match status" value="1"/>
</dbReference>
<dbReference type="RefSeq" id="XP_009552291.1">
    <property type="nucleotide sequence ID" value="XM_009553996.1"/>
</dbReference>
<dbReference type="Pfam" id="PF01425">
    <property type="entry name" value="Amidase"/>
    <property type="match status" value="1"/>
</dbReference>
<evidence type="ECO:0000259" key="4">
    <source>
        <dbReference type="Pfam" id="PF01425"/>
    </source>
</evidence>
<feature type="region of interest" description="Disordered" evidence="3">
    <location>
        <begin position="116"/>
        <end position="191"/>
    </location>
</feature>
<comment type="similarity">
    <text evidence="1">Belongs to the amidase family.</text>
</comment>
<protein>
    <recommendedName>
        <fullName evidence="4">Amidase domain-containing protein</fullName>
    </recommendedName>
</protein>
<dbReference type="AlphaFoldDB" id="W4JRA2"/>
<dbReference type="InParanoid" id="W4JRA2"/>
<evidence type="ECO:0000256" key="3">
    <source>
        <dbReference type="SAM" id="MobiDB-lite"/>
    </source>
</evidence>
<dbReference type="Gene3D" id="3.90.1300.10">
    <property type="entry name" value="Amidase signature (AS) domain"/>
    <property type="match status" value="2"/>
</dbReference>
<dbReference type="InterPro" id="IPR023631">
    <property type="entry name" value="Amidase_dom"/>
</dbReference>
<dbReference type="Proteomes" id="UP000030671">
    <property type="component" value="Unassembled WGS sequence"/>
</dbReference>
<accession>W4JRA2</accession>
<reference evidence="5 6" key="1">
    <citation type="journal article" date="2012" name="New Phytol.">
        <title>Insight into trade-off between wood decay and parasitism from the genome of a fungal forest pathogen.</title>
        <authorList>
            <person name="Olson A."/>
            <person name="Aerts A."/>
            <person name="Asiegbu F."/>
            <person name="Belbahri L."/>
            <person name="Bouzid O."/>
            <person name="Broberg A."/>
            <person name="Canback B."/>
            <person name="Coutinho P.M."/>
            <person name="Cullen D."/>
            <person name="Dalman K."/>
            <person name="Deflorio G."/>
            <person name="van Diepen L.T."/>
            <person name="Dunand C."/>
            <person name="Duplessis S."/>
            <person name="Durling M."/>
            <person name="Gonthier P."/>
            <person name="Grimwood J."/>
            <person name="Fossdal C.G."/>
            <person name="Hansson D."/>
            <person name="Henrissat B."/>
            <person name="Hietala A."/>
            <person name="Himmelstrand K."/>
            <person name="Hoffmeister D."/>
            <person name="Hogberg N."/>
            <person name="James T.Y."/>
            <person name="Karlsson M."/>
            <person name="Kohler A."/>
            <person name="Kues U."/>
            <person name="Lee Y.H."/>
            <person name="Lin Y.C."/>
            <person name="Lind M."/>
            <person name="Lindquist E."/>
            <person name="Lombard V."/>
            <person name="Lucas S."/>
            <person name="Lunden K."/>
            <person name="Morin E."/>
            <person name="Murat C."/>
            <person name="Park J."/>
            <person name="Raffaello T."/>
            <person name="Rouze P."/>
            <person name="Salamov A."/>
            <person name="Schmutz J."/>
            <person name="Solheim H."/>
            <person name="Stahlberg J."/>
            <person name="Velez H."/>
            <person name="de Vries R.P."/>
            <person name="Wiebenga A."/>
            <person name="Woodward S."/>
            <person name="Yakovlev I."/>
            <person name="Garbelotto M."/>
            <person name="Martin F."/>
            <person name="Grigoriev I.V."/>
            <person name="Stenlid J."/>
        </authorList>
    </citation>
    <scope>NUCLEOTIDE SEQUENCE [LARGE SCALE GENOMIC DNA]</scope>
    <source>
        <strain evidence="5 6">TC 32-1</strain>
    </source>
</reference>
<keyword evidence="6" id="KW-1185">Reference proteome</keyword>
<proteinExistence type="inferred from homology"/>
<evidence type="ECO:0000313" key="5">
    <source>
        <dbReference type="EMBL" id="ETW76068.1"/>
    </source>
</evidence>
<dbReference type="SUPFAM" id="SSF75304">
    <property type="entry name" value="Amidase signature (AS) enzymes"/>
    <property type="match status" value="1"/>
</dbReference>
<feature type="compositionally biased region" description="Basic and acidic residues" evidence="3">
    <location>
        <begin position="116"/>
        <end position="147"/>
    </location>
</feature>
<dbReference type="HOGENOM" id="CLU_009600_9_3_1"/>
<name>W4JRA2_HETIT</name>
<evidence type="ECO:0000313" key="6">
    <source>
        <dbReference type="Proteomes" id="UP000030671"/>
    </source>
</evidence>
<dbReference type="eggNOG" id="KOG1212">
    <property type="taxonomic scope" value="Eukaryota"/>
</dbReference>
<dbReference type="PANTHER" id="PTHR46072">
    <property type="entry name" value="AMIDASE-RELATED-RELATED"/>
    <property type="match status" value="1"/>
</dbReference>
<evidence type="ECO:0000256" key="2">
    <source>
        <dbReference type="ARBA" id="ARBA00022801"/>
    </source>
</evidence>
<dbReference type="InterPro" id="IPR036928">
    <property type="entry name" value="AS_sf"/>
</dbReference>
<dbReference type="EMBL" id="KI925465">
    <property type="protein sequence ID" value="ETW76068.1"/>
    <property type="molecule type" value="Genomic_DNA"/>
</dbReference>
<feature type="compositionally biased region" description="Basic and acidic residues" evidence="3">
    <location>
        <begin position="170"/>
        <end position="179"/>
    </location>
</feature>
<dbReference type="KEGG" id="hir:HETIRDRAFT_446791"/>
<evidence type="ECO:0000256" key="1">
    <source>
        <dbReference type="ARBA" id="ARBA00009199"/>
    </source>
</evidence>
<dbReference type="GeneID" id="20675712"/>
<dbReference type="STRING" id="747525.W4JRA2"/>
<organism evidence="5 6">
    <name type="scientific">Heterobasidion irregulare (strain TC 32-1)</name>
    <dbReference type="NCBI Taxonomy" id="747525"/>
    <lineage>
        <taxon>Eukaryota</taxon>
        <taxon>Fungi</taxon>
        <taxon>Dikarya</taxon>
        <taxon>Basidiomycota</taxon>
        <taxon>Agaricomycotina</taxon>
        <taxon>Agaricomycetes</taxon>
        <taxon>Russulales</taxon>
        <taxon>Bondarzewiaceae</taxon>
        <taxon>Heterobasidion</taxon>
        <taxon>Heterobasidion annosum species complex</taxon>
    </lineage>
</organism>
<dbReference type="OrthoDB" id="6428749at2759"/>
<dbReference type="GO" id="GO:0016787">
    <property type="term" value="F:hydrolase activity"/>
    <property type="evidence" value="ECO:0007669"/>
    <property type="project" value="UniProtKB-KW"/>
</dbReference>
<sequence length="637" mass="67592">MLFPLASQTPARRCASAQRRRQAKMDALAPTFDAALTDADAKVHSLTLAQLVDAHRAGSVSTADVLSAYGKKAFAAQKATNCLADVMLSDLLILHPKPDPAPAHIDDDDGFCDPFAKLKSDSHRHSDPKLDEDRGRAGVHRLPRDGHAVGNGWHEVAVTKTEPEPEDDADSHTDTHTDTDTSADSDADDRPLSGVPISIKDCIDVAGCASTLGYTAFAHTSVRTSAPIVQLLQRAGALVHVKTTVPTGLFSMETTTSLFGRTSNPYNPAYSPGASTGGGAALLALGGSAIEIGTDVGGSVRIPAAFCGVYSMKATHGRFPSTGARTSTPGLESVPTVVSPLARKLEDLEDFWKRVMGLRPWEIDHTCVPMPWRPVDFGARKLRWGVLWSDGMIPMTPAAERALRIVIDALKAQGHEIVDFAPPTVEVLKTGFQLAFADGAAQVFAPLERSDAINPGIRALKATFALPKLVKRVLASFLPAPDAGLLRALHPKSVREARALVVEREAWKRAWHERWREEGVDLVLCAPCAVPGLPEGGTGVAGLVAASYAFLFSILDLPAGVLPVTTVCAKRDALPADFRASALGPSARGAYACYDAAAMRGLPVGVQVVGRRFEEEKVLAGMRVVRGAVGAFEGALC</sequence>
<keyword evidence="2" id="KW-0378">Hydrolase</keyword>
<gene>
    <name evidence="5" type="ORF">HETIRDRAFT_446791</name>
</gene>
<feature type="domain" description="Amidase" evidence="4">
    <location>
        <begin position="182"/>
        <end position="619"/>
    </location>
</feature>